<accession>A0A3B7MEM9</accession>
<sequence>MFLNLYSVVLRGRARTMMAILCLLFAPFAKGQTNVSGNQSGTWTLAGSPYILTATVTVPAGQTLTIQPGVVVQFRRFNYNLTVNGSLQAIGTAADSIRFVGKSDLTYSSASNYGGTIYLNSNASTLSYVRIDSLGDVNNNGPDGAVDIRDTARPVINHTLITNTESPYPIYTWAGGAERVFLDNAVIGVRAESLARNCTLVKTGTNSYYRLLGTLSVNAGVTMTIQPGTVVHFPRFNHNLTINGALQAVGTAADSIRFVGKADPTYSAASNYGGTVYLNSNASTLSFVRIDSLGDVNNNGDAGAINIRDTATPVINNSLITHTESTFAINTWAGGAAQVFLNNAVIGVRSDNLLRNATLVKTGTNSRYQLTGPLTVSAGVTMTIQPGTVVTFPRYSYNLTINGSLQAVGTPTDSIRFIGKADPAYTAASNYGGAVYLNSSASTLSYIRMDSLGDINYNGNTGSIYIRDTAKPVISQSLITNTESNYKLTTWAGGAENIHLLNTIIGLRASTITANSTLPRPATGSSYQLLGNISINATKTLTIEPGCRIAFSDYSDRVYVYGTLIANGTVTDSIWFTGGRNDSRTHGGNIYIVSGSAGSSIRYSSFDSLASTATSNDAVIWAEGPVAISNSSIRNYQGYGIRIERSNVSVTNCNLSAYGSQRQAISLRYDTISPVVQSCTFTGSILARTIVASPGTISGFFNNTNAIIELNGSVPQHAQWQKPGINSLYKVGNVTVQEGKTLTIQPGCRITLPEYSSYFNIFGTLIAEGTATDSIRFFGGRNSNYAYGGSIRLWENSTASSIRYVSFDSLAYPWNSSYDAVISAGGPVAISNSSFRNYFGYAVDIERSNVALNNCTFSALNAGRESIYLRTDTIAPTITGCSFAGNTDARTLHASPGSISGISNNTNAIIDLSGAVAQHATWPKPGPGSFYRASNVVVNAQKTLTIQPGCHIQLPNYHTQLYVYGTLIANGTAADSIRFFGGYNNNGYSHGGGISLESGSTGSSIQYASFDSLAYSYFNNSAAVKASAPLVLSHSTIRNFFAYAVSLGHNDISVTDCSIGAINNNYRAINFTTDTIAPIIQRCSFYGNSNARSIYPYMKNLPNIHSNYNAIINLQNTYLTANTTLVNPGENSNYALPSTLTVPASISLTIEPGVIIDFIYPYANINVNGTLRALGSESAPIQFTALNGISNGGGIYLYDNSHAVISNTLLTRMGNNGYALYLGNNVNIQLVNSTISNSPGNGMYIYSGSPIITGCTVINNSTGIVVNSGSPVFTNCNILGNTQAGITNYGGGIVDARNCWWGSLTGPLHPTTNPGGTGNAVSDKVLFDPWKNKPAGNQINDIGITAIPTPFTNCGLSATTPVKVRIRNNGNTPQTGFNVHYRINNGPVITENVGSLVITPASTTDYAFSTTANLAATGQYTIRAYTSLETDSFHLNDTTEAVIQHLAALTPPGNLLPGINAQQLDKPVTFSWGPVTNAASYELYVWPVAESAPTTPSVQGIVQINYTLNSDLLQFGNTYKWKVVAVRDSCRTESAVQQFTLRNLPDLVVTSVTVPPVAVSETDISFSWRTQNQGSGSTRTATWYEYAYLSDAPKLGIGNDYFIGSYKNFSALEPGQAYDAPALTYRIPQGLQGQYYLIIKTGISSYGYFELTDTNNLRTSAAIAITLAPPPDLQVTALAVSPATAFSEDTLTVSYTITNKGTGPTNVNNWYDQVYLSANPLFNPVEATTLYSAQHNGALQVEEGYNSIVKIKIPQNLQGTYYVHVQTDRYAYVFEYDKEDNNISSSPELTILLRPHPDLIVDNISVPYDSVSAGQSIILQWTTANDGSMDVTRPWTETLYLSTDTTLQTWLDQPLLTYSQNNPLLSLSVAGVQSPVVIPANLAEGNYYFICQTDAGNSINEFPFDNNNTSRAAGPVFVGVPDLVMTAPQAPAGASSEQSITVGYTVQNNGKGNLTGRSWTDKVYLSGNTIFDGNDTEVGTVTNNSVQPRNSSYNKQFNITLPAGISGNYYLLFVTDAGGSIVESNNNNNLAYAPIAVTLSPWADLEVTNVTAPPQDTAGRTMQVSYTVTNTGTGAIQGKQWTERVYLSPSNSLNDAGNILLTTVAQNRSLTNGQSYAVQSTVMMPLGQSAGQYYVVVETDATGQVFENTGESNNRSISSAIQVAPLPNVDLAVNEGSVQSAALLAGQSVSLTYTTKNAGTTNTLLTEWTDAVYLSNNTVIDGADRLLGQWKVNNVMLPNGAIAYQRTVTIPNTVSGSFYLIVLTDRDNQQNDINRGNNFLVLNTNISGQPNAPIVITQPTPSDLQPLSLLAPAAAFAGEAIWVKFTVKNNGPGNTNTPYWNDQVFVTDEPSAGSIYSYGNKTQTGPLAANGSYTDSLEIILHPSFSGNYYVVLRTDANNSQYEQQGEDNNTATAGIFIRPQLPCDLVINQVIVPAGSQLAGQPTTIQWQLGNSGQNPAYGYLKEAVYLSADTVFDDHDILLGTKEENISLLAGLTLNRTLTAPLNNIALGNYYIIVRTDILNSLVEVQEDNNTRVSATQLTTDVKALPLAVSTADLLLNGQALYYRLHIPASLHGETMEITLSGDTSKHAVNRIYLKRGAVPAPNNYDYAAETPFETNQQLIVPAADSGTYYLLFLGNDTTLLRRQSVNMEARIIPFQITAVDAGKGGNTGGVTLKIAGANFEPSTQFVLRKAGLPSIYPYTRYYIDASHVFVSYNLQGTSLGVYDVVAIKQNGDSTKLLQGFEIVRGPGSPLGGSGGGNGSGGPGGGTGFVCQVVNIGYEDLISTDFIHAENTRLNRVEPITIAYENTSSIDIPLPTRFFISLTGAPIAFTVPELDEIKTTLPLSFTEPGAPPGILRAGAKGFIKLFTKATTRGVAELTFAIIE</sequence>
<proteinExistence type="predicted"/>
<keyword evidence="5" id="KW-1185">Reference proteome</keyword>
<gene>
    <name evidence="4" type="ORF">D3H65_01595</name>
</gene>
<evidence type="ECO:0000259" key="2">
    <source>
        <dbReference type="Pfam" id="PF07705"/>
    </source>
</evidence>
<dbReference type="KEGG" id="pseg:D3H65_01595"/>
<feature type="domain" description="CARDB" evidence="2">
    <location>
        <begin position="1921"/>
        <end position="2030"/>
    </location>
</feature>
<feature type="domain" description="CARDB" evidence="2">
    <location>
        <begin position="1671"/>
        <end position="1783"/>
    </location>
</feature>
<reference evidence="4 5" key="1">
    <citation type="submission" date="2018-09" db="EMBL/GenBank/DDBJ databases">
        <title>Genome sequencing of strain 6GH32-13.</title>
        <authorList>
            <person name="Weon H.-Y."/>
            <person name="Heo J."/>
            <person name="Kwon S.-W."/>
        </authorList>
    </citation>
    <scope>NUCLEOTIDE SEQUENCE [LARGE SCALE GENOMIC DNA]</scope>
    <source>
        <strain evidence="4 5">5GH32-13</strain>
    </source>
</reference>
<evidence type="ECO:0000259" key="3">
    <source>
        <dbReference type="Pfam" id="PF13229"/>
    </source>
</evidence>
<dbReference type="InterPro" id="IPR013783">
    <property type="entry name" value="Ig-like_fold"/>
</dbReference>
<organism evidence="4 5">
    <name type="scientific">Paraflavitalea soli</name>
    <dbReference type="NCBI Taxonomy" id="2315862"/>
    <lineage>
        <taxon>Bacteria</taxon>
        <taxon>Pseudomonadati</taxon>
        <taxon>Bacteroidota</taxon>
        <taxon>Chitinophagia</taxon>
        <taxon>Chitinophagales</taxon>
        <taxon>Chitinophagaceae</taxon>
        <taxon>Paraflavitalea</taxon>
    </lineage>
</organism>
<dbReference type="Gene3D" id="2.60.40.10">
    <property type="entry name" value="Immunoglobulins"/>
    <property type="match status" value="10"/>
</dbReference>
<evidence type="ECO:0000256" key="1">
    <source>
        <dbReference type="SAM" id="SignalP"/>
    </source>
</evidence>
<dbReference type="SMART" id="SM00710">
    <property type="entry name" value="PbH1"/>
    <property type="match status" value="14"/>
</dbReference>
<evidence type="ECO:0000313" key="4">
    <source>
        <dbReference type="EMBL" id="AXY72742.1"/>
    </source>
</evidence>
<dbReference type="Proteomes" id="UP000263900">
    <property type="component" value="Chromosome"/>
</dbReference>
<dbReference type="Gene3D" id="2.160.20.10">
    <property type="entry name" value="Single-stranded right-handed beta-helix, Pectin lyase-like"/>
    <property type="match status" value="1"/>
</dbReference>
<dbReference type="Pfam" id="PF13229">
    <property type="entry name" value="Beta_helix"/>
    <property type="match status" value="1"/>
</dbReference>
<feature type="domain" description="Right handed beta helix" evidence="3">
    <location>
        <begin position="1186"/>
        <end position="1299"/>
    </location>
</feature>
<feature type="domain" description="CARDB" evidence="2">
    <location>
        <begin position="2303"/>
        <end position="2413"/>
    </location>
</feature>
<name>A0A3B7MEM9_9BACT</name>
<dbReference type="EMBL" id="CP032157">
    <property type="protein sequence ID" value="AXY72742.1"/>
    <property type="molecule type" value="Genomic_DNA"/>
</dbReference>
<dbReference type="RefSeq" id="WP_119048580.1">
    <property type="nucleotide sequence ID" value="NZ_CP032157.1"/>
</dbReference>
<evidence type="ECO:0000313" key="5">
    <source>
        <dbReference type="Proteomes" id="UP000263900"/>
    </source>
</evidence>
<dbReference type="OrthoDB" id="610424at2"/>
<dbReference type="InterPro" id="IPR011635">
    <property type="entry name" value="CARDB"/>
</dbReference>
<keyword evidence="1" id="KW-0732">Signal</keyword>
<dbReference type="InterPro" id="IPR011050">
    <property type="entry name" value="Pectin_lyase_fold/virulence"/>
</dbReference>
<dbReference type="InterPro" id="IPR006626">
    <property type="entry name" value="PbH1"/>
</dbReference>
<feature type="chain" id="PRO_5017705498" description="T9SS C-terminal target domain-containing protein" evidence="1">
    <location>
        <begin position="32"/>
        <end position="2885"/>
    </location>
</feature>
<dbReference type="SUPFAM" id="SSF51126">
    <property type="entry name" value="Pectin lyase-like"/>
    <property type="match status" value="2"/>
</dbReference>
<feature type="signal peptide" evidence="1">
    <location>
        <begin position="1"/>
        <end position="31"/>
    </location>
</feature>
<dbReference type="Pfam" id="PF07705">
    <property type="entry name" value="CARDB"/>
    <property type="match status" value="5"/>
</dbReference>
<evidence type="ECO:0008006" key="6">
    <source>
        <dbReference type="Google" id="ProtNLM"/>
    </source>
</evidence>
<feature type="domain" description="CARDB" evidence="2">
    <location>
        <begin position="2043"/>
        <end position="2155"/>
    </location>
</feature>
<feature type="domain" description="CARDB" evidence="2">
    <location>
        <begin position="2425"/>
        <end position="2534"/>
    </location>
</feature>
<dbReference type="InterPro" id="IPR012334">
    <property type="entry name" value="Pectin_lyas_fold"/>
</dbReference>
<dbReference type="InterPro" id="IPR039448">
    <property type="entry name" value="Beta_helix"/>
</dbReference>
<protein>
    <recommendedName>
        <fullName evidence="6">T9SS C-terminal target domain-containing protein</fullName>
    </recommendedName>
</protein>